<dbReference type="GO" id="GO:0005886">
    <property type="term" value="C:plasma membrane"/>
    <property type="evidence" value="ECO:0007669"/>
    <property type="project" value="UniProtKB-SubCell"/>
</dbReference>
<evidence type="ECO:0000256" key="5">
    <source>
        <dbReference type="ARBA" id="ARBA00023136"/>
    </source>
</evidence>
<keyword evidence="5 6" id="KW-0472">Membrane</keyword>
<feature type="transmembrane region" description="Helical" evidence="6">
    <location>
        <begin position="9"/>
        <end position="26"/>
    </location>
</feature>
<evidence type="ECO:0000313" key="8">
    <source>
        <dbReference type="EMBL" id="NEZ45942.1"/>
    </source>
</evidence>
<dbReference type="InterPro" id="IPR032816">
    <property type="entry name" value="VTT_dom"/>
</dbReference>
<dbReference type="PANTHER" id="PTHR12677">
    <property type="entry name" value="GOLGI APPARATUS MEMBRANE PROTEIN TVP38-RELATED"/>
    <property type="match status" value="1"/>
</dbReference>
<evidence type="ECO:0000256" key="2">
    <source>
        <dbReference type="ARBA" id="ARBA00022475"/>
    </source>
</evidence>
<accession>A0A6M0R6R3</accession>
<sequence>MDNKKKKSLLIKLGVLLGFILLYFLLPGFRKSINNIASMLARLDIEEVKNYIKSFGAWAPIISILLMMFQSIAAPLPAFVITFANAWIFGWAFGAFISWTGAMFGAAMCFYISKFYGRPVAEKIIGKKALNMTDKFFKKYGNYAILIARLLPFISFDAISYAAGLTEMSFWSFFWATGIGQLPATIVYSILGQNIGKVAKLGLWVVCGVAALIVLAIAVKKYVIDKKKKEENNIKESLKEEIMKETSIENK</sequence>
<dbReference type="Pfam" id="PF09335">
    <property type="entry name" value="VTT_dom"/>
    <property type="match status" value="1"/>
</dbReference>
<feature type="transmembrane region" description="Helical" evidence="6">
    <location>
        <begin position="57"/>
        <end position="81"/>
    </location>
</feature>
<reference evidence="8 9" key="1">
    <citation type="submission" date="2019-04" db="EMBL/GenBank/DDBJ databases">
        <title>Genome sequencing of Clostridium botulinum Groups I-IV and Clostridium butyricum.</title>
        <authorList>
            <person name="Brunt J."/>
            <person name="Van Vliet A.H.M."/>
            <person name="Stringer S.C."/>
            <person name="Carter A.T."/>
            <person name="Peck M.W."/>
        </authorList>
    </citation>
    <scope>NUCLEOTIDE SEQUENCE [LARGE SCALE GENOMIC DNA]</scope>
    <source>
        <strain evidence="8 9">IFR 18/094</strain>
    </source>
</reference>
<comment type="similarity">
    <text evidence="6">Belongs to the TVP38/TMEM64 family.</text>
</comment>
<proteinExistence type="inferred from homology"/>
<name>A0A6M0R6R3_9CLOT</name>
<evidence type="ECO:0000313" key="9">
    <source>
        <dbReference type="Proteomes" id="UP000473885"/>
    </source>
</evidence>
<dbReference type="InterPro" id="IPR015414">
    <property type="entry name" value="TMEM64"/>
</dbReference>
<comment type="caution">
    <text evidence="8">The sequence shown here is derived from an EMBL/GenBank/DDBJ whole genome shotgun (WGS) entry which is preliminary data.</text>
</comment>
<evidence type="ECO:0000256" key="6">
    <source>
        <dbReference type="RuleBase" id="RU366058"/>
    </source>
</evidence>
<comment type="subcellular location">
    <subcellularLocation>
        <location evidence="1 6">Cell membrane</location>
        <topology evidence="1 6">Multi-pass membrane protein</topology>
    </subcellularLocation>
</comment>
<feature type="transmembrane region" description="Helical" evidence="6">
    <location>
        <begin position="203"/>
        <end position="219"/>
    </location>
</feature>
<gene>
    <name evidence="8" type="ORF">FDF74_01800</name>
</gene>
<feature type="transmembrane region" description="Helical" evidence="6">
    <location>
        <begin position="140"/>
        <end position="163"/>
    </location>
</feature>
<dbReference type="PANTHER" id="PTHR12677:SF59">
    <property type="entry name" value="GOLGI APPARATUS MEMBRANE PROTEIN TVP38-RELATED"/>
    <property type="match status" value="1"/>
</dbReference>
<feature type="domain" description="VTT" evidence="7">
    <location>
        <begin position="76"/>
        <end position="193"/>
    </location>
</feature>
<protein>
    <recommendedName>
        <fullName evidence="6">TVP38/TMEM64 family membrane protein</fullName>
    </recommendedName>
</protein>
<feature type="transmembrane region" description="Helical" evidence="6">
    <location>
        <begin position="88"/>
        <end position="113"/>
    </location>
</feature>
<keyword evidence="4 6" id="KW-1133">Transmembrane helix</keyword>
<organism evidence="8 9">
    <name type="scientific">Clostridium niameyense</name>
    <dbReference type="NCBI Taxonomy" id="1622073"/>
    <lineage>
        <taxon>Bacteria</taxon>
        <taxon>Bacillati</taxon>
        <taxon>Bacillota</taxon>
        <taxon>Clostridia</taxon>
        <taxon>Eubacteriales</taxon>
        <taxon>Clostridiaceae</taxon>
        <taxon>Clostridium</taxon>
    </lineage>
</organism>
<evidence type="ECO:0000256" key="1">
    <source>
        <dbReference type="ARBA" id="ARBA00004651"/>
    </source>
</evidence>
<feature type="transmembrane region" description="Helical" evidence="6">
    <location>
        <begin position="170"/>
        <end position="191"/>
    </location>
</feature>
<dbReference type="EMBL" id="SXDP01000001">
    <property type="protein sequence ID" value="NEZ45942.1"/>
    <property type="molecule type" value="Genomic_DNA"/>
</dbReference>
<evidence type="ECO:0000256" key="4">
    <source>
        <dbReference type="ARBA" id="ARBA00022989"/>
    </source>
</evidence>
<dbReference type="AlphaFoldDB" id="A0A6M0R6R3"/>
<evidence type="ECO:0000256" key="3">
    <source>
        <dbReference type="ARBA" id="ARBA00022692"/>
    </source>
</evidence>
<keyword evidence="9" id="KW-1185">Reference proteome</keyword>
<dbReference type="RefSeq" id="WP_163248296.1">
    <property type="nucleotide sequence ID" value="NZ_SXDP01000001.1"/>
</dbReference>
<keyword evidence="3 6" id="KW-0812">Transmembrane</keyword>
<dbReference type="Proteomes" id="UP000473885">
    <property type="component" value="Unassembled WGS sequence"/>
</dbReference>
<evidence type="ECO:0000259" key="7">
    <source>
        <dbReference type="Pfam" id="PF09335"/>
    </source>
</evidence>
<keyword evidence="2 6" id="KW-1003">Cell membrane</keyword>